<dbReference type="PANTHER" id="PTHR30582">
    <property type="entry name" value="L,D-TRANSPEPTIDASE"/>
    <property type="match status" value="1"/>
</dbReference>
<evidence type="ECO:0000256" key="5">
    <source>
        <dbReference type="ARBA" id="ARBA00022801"/>
    </source>
</evidence>
<dbReference type="OrthoDB" id="9813664at2"/>
<dbReference type="KEGG" id="ptaw:DW352_23550"/>
<dbReference type="InterPro" id="IPR005490">
    <property type="entry name" value="LD_TPept_cat_dom"/>
</dbReference>
<keyword evidence="6 9" id="KW-0133">Cell shape</keyword>
<comment type="similarity">
    <text evidence="2">Belongs to the YkuD family.</text>
</comment>
<dbReference type="InterPro" id="IPR050979">
    <property type="entry name" value="LD-transpeptidase"/>
</dbReference>
<evidence type="ECO:0000256" key="9">
    <source>
        <dbReference type="PROSITE-ProRule" id="PRU01373"/>
    </source>
</evidence>
<evidence type="ECO:0000256" key="7">
    <source>
        <dbReference type="ARBA" id="ARBA00022984"/>
    </source>
</evidence>
<feature type="active site" description="Nucleophile" evidence="9">
    <location>
        <position position="194"/>
    </location>
</feature>
<keyword evidence="3" id="KW-0328">Glycosyltransferase</keyword>
<dbReference type="SUPFAM" id="SSF141523">
    <property type="entry name" value="L,D-transpeptidase catalytic domain-like"/>
    <property type="match status" value="1"/>
</dbReference>
<keyword evidence="11" id="KW-0732">Signal</keyword>
<feature type="signal peptide" evidence="11">
    <location>
        <begin position="1"/>
        <end position="36"/>
    </location>
</feature>
<feature type="compositionally biased region" description="Polar residues" evidence="10">
    <location>
        <begin position="229"/>
        <end position="238"/>
    </location>
</feature>
<organism evidence="13 14">
    <name type="scientific">Pseudolabrys taiwanensis</name>
    <dbReference type="NCBI Taxonomy" id="331696"/>
    <lineage>
        <taxon>Bacteria</taxon>
        <taxon>Pseudomonadati</taxon>
        <taxon>Pseudomonadota</taxon>
        <taxon>Alphaproteobacteria</taxon>
        <taxon>Hyphomicrobiales</taxon>
        <taxon>Xanthobacteraceae</taxon>
        <taxon>Pseudolabrys</taxon>
    </lineage>
</organism>
<evidence type="ECO:0000256" key="8">
    <source>
        <dbReference type="ARBA" id="ARBA00023316"/>
    </source>
</evidence>
<dbReference type="Proteomes" id="UP000254889">
    <property type="component" value="Chromosome"/>
</dbReference>
<evidence type="ECO:0000256" key="4">
    <source>
        <dbReference type="ARBA" id="ARBA00022679"/>
    </source>
</evidence>
<dbReference type="Pfam" id="PF03734">
    <property type="entry name" value="YkuD"/>
    <property type="match status" value="1"/>
</dbReference>
<accession>A0A346A234</accession>
<feature type="active site" description="Proton donor/acceptor" evidence="9">
    <location>
        <position position="178"/>
    </location>
</feature>
<dbReference type="AlphaFoldDB" id="A0A346A234"/>
<evidence type="ECO:0000256" key="11">
    <source>
        <dbReference type="SAM" id="SignalP"/>
    </source>
</evidence>
<proteinExistence type="inferred from homology"/>
<keyword evidence="4" id="KW-0808">Transferase</keyword>
<evidence type="ECO:0000313" key="13">
    <source>
        <dbReference type="EMBL" id="AXK83231.1"/>
    </source>
</evidence>
<dbReference type="GO" id="GO:0071972">
    <property type="term" value="F:peptidoglycan L,D-transpeptidase activity"/>
    <property type="evidence" value="ECO:0007669"/>
    <property type="project" value="TreeGrafter"/>
</dbReference>
<dbReference type="FunFam" id="2.40.440.10:FF:000002">
    <property type="entry name" value="L,D-transpeptidase ErfK/SrfK"/>
    <property type="match status" value="1"/>
</dbReference>
<evidence type="ECO:0000256" key="2">
    <source>
        <dbReference type="ARBA" id="ARBA00005992"/>
    </source>
</evidence>
<dbReference type="PROSITE" id="PS52029">
    <property type="entry name" value="LD_TPASE"/>
    <property type="match status" value="1"/>
</dbReference>
<reference evidence="13 14" key="1">
    <citation type="submission" date="2018-07" db="EMBL/GenBank/DDBJ databases">
        <authorList>
            <person name="Quirk P.G."/>
            <person name="Krulwich T.A."/>
        </authorList>
    </citation>
    <scope>NUCLEOTIDE SEQUENCE [LARGE SCALE GENOMIC DNA]</scope>
    <source>
        <strain evidence="13 14">CC-BB4</strain>
    </source>
</reference>
<dbReference type="GO" id="GO:0071555">
    <property type="term" value="P:cell wall organization"/>
    <property type="evidence" value="ECO:0007669"/>
    <property type="project" value="UniProtKB-UniRule"/>
</dbReference>
<keyword evidence="7 9" id="KW-0573">Peptidoglycan synthesis</keyword>
<dbReference type="CDD" id="cd16913">
    <property type="entry name" value="YkuD_like"/>
    <property type="match status" value="1"/>
</dbReference>
<dbReference type="UniPathway" id="UPA00219"/>
<dbReference type="EMBL" id="CP031417">
    <property type="protein sequence ID" value="AXK83231.1"/>
    <property type="molecule type" value="Genomic_DNA"/>
</dbReference>
<dbReference type="Gene3D" id="2.40.440.10">
    <property type="entry name" value="L,D-transpeptidase catalytic domain-like"/>
    <property type="match status" value="1"/>
</dbReference>
<dbReference type="GO" id="GO:0008360">
    <property type="term" value="P:regulation of cell shape"/>
    <property type="evidence" value="ECO:0007669"/>
    <property type="project" value="UniProtKB-UniRule"/>
</dbReference>
<comment type="pathway">
    <text evidence="1 9">Cell wall biogenesis; peptidoglycan biosynthesis.</text>
</comment>
<sequence>MRNSVVEGAMSSYRKILTAGSFALISAAFLSGPVQAQTFFPFLTQPEPAQAAPQPQVEEQAAPIEDEDAQLPAYLKRQIVDYKTTEVPGTVIVDTPHTYLYYVLGNGKALRYGIGVGREGFTWSGVKQITRKAEWPDWYPPAEMIKRQPYLPRMTSGGPGNPLGARAMYIGSTEYRIHGTNSPSTIGKQVSSGCIRLTNEDVIDLYNRVQVGAKVIVLPQTVEAKAKVRNQQAQNEPQPISPERVSMTQSYAPSAESAAARAWTTIR</sequence>
<keyword evidence="8 9" id="KW-0961">Cell wall biogenesis/degradation</keyword>
<dbReference type="GO" id="GO:0005576">
    <property type="term" value="C:extracellular region"/>
    <property type="evidence" value="ECO:0007669"/>
    <property type="project" value="TreeGrafter"/>
</dbReference>
<dbReference type="InterPro" id="IPR038063">
    <property type="entry name" value="Transpep_catalytic_dom"/>
</dbReference>
<dbReference type="GO" id="GO:0016757">
    <property type="term" value="F:glycosyltransferase activity"/>
    <property type="evidence" value="ECO:0007669"/>
    <property type="project" value="UniProtKB-KW"/>
</dbReference>
<feature type="domain" description="L,D-TPase catalytic" evidence="12">
    <location>
        <begin position="89"/>
        <end position="218"/>
    </location>
</feature>
<feature type="region of interest" description="Disordered" evidence="10">
    <location>
        <begin position="228"/>
        <end position="267"/>
    </location>
</feature>
<feature type="chain" id="PRO_5016699701" evidence="11">
    <location>
        <begin position="37"/>
        <end position="267"/>
    </location>
</feature>
<gene>
    <name evidence="13" type="ORF">DW352_23550</name>
</gene>
<dbReference type="PANTHER" id="PTHR30582:SF24">
    <property type="entry name" value="L,D-TRANSPEPTIDASE ERFK_SRFK-RELATED"/>
    <property type="match status" value="1"/>
</dbReference>
<evidence type="ECO:0000259" key="12">
    <source>
        <dbReference type="PROSITE" id="PS52029"/>
    </source>
</evidence>
<keyword evidence="14" id="KW-1185">Reference proteome</keyword>
<evidence type="ECO:0000256" key="1">
    <source>
        <dbReference type="ARBA" id="ARBA00004752"/>
    </source>
</evidence>
<evidence type="ECO:0000313" key="14">
    <source>
        <dbReference type="Proteomes" id="UP000254889"/>
    </source>
</evidence>
<feature type="compositionally biased region" description="Low complexity" evidence="10">
    <location>
        <begin position="250"/>
        <end position="267"/>
    </location>
</feature>
<evidence type="ECO:0000256" key="3">
    <source>
        <dbReference type="ARBA" id="ARBA00022676"/>
    </source>
</evidence>
<name>A0A346A234_9HYPH</name>
<evidence type="ECO:0000256" key="6">
    <source>
        <dbReference type="ARBA" id="ARBA00022960"/>
    </source>
</evidence>
<protein>
    <submittedName>
        <fullName evidence="13">L,D-transpeptidase</fullName>
    </submittedName>
</protein>
<dbReference type="GO" id="GO:0018104">
    <property type="term" value="P:peptidoglycan-protein cross-linking"/>
    <property type="evidence" value="ECO:0007669"/>
    <property type="project" value="TreeGrafter"/>
</dbReference>
<evidence type="ECO:0000256" key="10">
    <source>
        <dbReference type="SAM" id="MobiDB-lite"/>
    </source>
</evidence>
<keyword evidence="5" id="KW-0378">Hydrolase</keyword>